<dbReference type="InterPro" id="IPR011102">
    <property type="entry name" value="Sig_transdc_His_kinase_HWE"/>
</dbReference>
<dbReference type="GO" id="GO:0005524">
    <property type="term" value="F:ATP binding"/>
    <property type="evidence" value="ECO:0007669"/>
    <property type="project" value="UniProtKB-KW"/>
</dbReference>
<keyword evidence="8" id="KW-0418">Kinase</keyword>
<evidence type="ECO:0000256" key="7">
    <source>
        <dbReference type="ARBA" id="ARBA00022741"/>
    </source>
</evidence>
<keyword evidence="3" id="KW-0597">Phosphoprotein</keyword>
<dbReference type="InterPro" id="IPR000780">
    <property type="entry name" value="CheR_MeTrfase"/>
</dbReference>
<organism evidence="16 17">
    <name type="scientific">Methylocapsa palsarum</name>
    <dbReference type="NCBI Taxonomy" id="1612308"/>
    <lineage>
        <taxon>Bacteria</taxon>
        <taxon>Pseudomonadati</taxon>
        <taxon>Pseudomonadota</taxon>
        <taxon>Alphaproteobacteria</taxon>
        <taxon>Hyphomicrobiales</taxon>
        <taxon>Beijerinckiaceae</taxon>
        <taxon>Methylocapsa</taxon>
    </lineage>
</organism>
<dbReference type="Pfam" id="PF01739">
    <property type="entry name" value="CheR"/>
    <property type="match status" value="1"/>
</dbReference>
<name>A0A1I4CVP5_9HYPH</name>
<dbReference type="Pfam" id="PF03705">
    <property type="entry name" value="CheR_N"/>
    <property type="match status" value="1"/>
</dbReference>
<dbReference type="InterPro" id="IPR050903">
    <property type="entry name" value="Bact_Chemotaxis_MeTrfase"/>
</dbReference>
<dbReference type="STRING" id="1612308.SAMN05444581_12913"/>
<dbReference type="SUPFAM" id="SSF52738">
    <property type="entry name" value="Methylesterase CheB, C-terminal domain"/>
    <property type="match status" value="1"/>
</dbReference>
<evidence type="ECO:0000256" key="4">
    <source>
        <dbReference type="ARBA" id="ARBA00022603"/>
    </source>
</evidence>
<dbReference type="Gene3D" id="3.40.50.150">
    <property type="entry name" value="Vaccinia Virus protein VP39"/>
    <property type="match status" value="1"/>
</dbReference>
<dbReference type="PROSITE" id="PS50122">
    <property type="entry name" value="CHEB"/>
    <property type="match status" value="1"/>
</dbReference>
<dbReference type="PANTHER" id="PTHR24422">
    <property type="entry name" value="CHEMOTAXIS PROTEIN METHYLTRANSFERASE"/>
    <property type="match status" value="1"/>
</dbReference>
<dbReference type="InterPro" id="IPR022641">
    <property type="entry name" value="CheR_N"/>
</dbReference>
<feature type="coiled-coil region" evidence="11">
    <location>
        <begin position="578"/>
        <end position="665"/>
    </location>
</feature>
<dbReference type="InterPro" id="IPR036890">
    <property type="entry name" value="HATPase_C_sf"/>
</dbReference>
<dbReference type="InterPro" id="IPR029063">
    <property type="entry name" value="SAM-dependent_MTases_sf"/>
</dbReference>
<evidence type="ECO:0000259" key="13">
    <source>
        <dbReference type="PROSITE" id="PS50113"/>
    </source>
</evidence>
<feature type="compositionally biased region" description="Basic and acidic residues" evidence="12">
    <location>
        <begin position="1"/>
        <end position="13"/>
    </location>
</feature>
<feature type="active site" evidence="10">
    <location>
        <position position="67"/>
    </location>
</feature>
<evidence type="ECO:0000259" key="15">
    <source>
        <dbReference type="PROSITE" id="PS50123"/>
    </source>
</evidence>
<dbReference type="Proteomes" id="UP000198755">
    <property type="component" value="Unassembled WGS sequence"/>
</dbReference>
<dbReference type="InterPro" id="IPR035965">
    <property type="entry name" value="PAS-like_dom_sf"/>
</dbReference>
<keyword evidence="6" id="KW-0949">S-adenosyl-L-methionine</keyword>
<dbReference type="GO" id="GO:0005737">
    <property type="term" value="C:cytoplasm"/>
    <property type="evidence" value="ECO:0007669"/>
    <property type="project" value="InterPro"/>
</dbReference>
<dbReference type="CDD" id="cd16434">
    <property type="entry name" value="CheB-CheR_fusion"/>
    <property type="match status" value="1"/>
</dbReference>
<keyword evidence="7" id="KW-0547">Nucleotide-binding</keyword>
<feature type="active site" evidence="10">
    <location>
        <position position="160"/>
    </location>
</feature>
<dbReference type="AlphaFoldDB" id="A0A1I4CVP5"/>
<accession>A0A1I4CVP5</accession>
<reference evidence="16 17" key="1">
    <citation type="submission" date="2016-10" db="EMBL/GenBank/DDBJ databases">
        <authorList>
            <person name="de Groot N.N."/>
        </authorList>
    </citation>
    <scope>NUCLEOTIDE SEQUENCE [LARGE SCALE GENOMIC DNA]</scope>
    <source>
        <strain evidence="16 17">NE2</strain>
    </source>
</reference>
<dbReference type="SUPFAM" id="SSF57997">
    <property type="entry name" value="Tropomyosin"/>
    <property type="match status" value="1"/>
</dbReference>
<dbReference type="GO" id="GO:0008984">
    <property type="term" value="F:protein-glutamate methylesterase activity"/>
    <property type="evidence" value="ECO:0007669"/>
    <property type="project" value="InterPro"/>
</dbReference>
<dbReference type="InterPro" id="IPR000700">
    <property type="entry name" value="PAS-assoc_C"/>
</dbReference>
<keyword evidence="17" id="KW-1185">Reference proteome</keyword>
<gene>
    <name evidence="16" type="ORF">SAMN05444581_12913</name>
</gene>
<evidence type="ECO:0000256" key="2">
    <source>
        <dbReference type="ARBA" id="ARBA00001541"/>
    </source>
</evidence>
<dbReference type="InterPro" id="IPR035909">
    <property type="entry name" value="CheB_C"/>
</dbReference>
<protein>
    <submittedName>
        <fullName evidence="16">Two-component system, chemotaxis family, CheB/CheR fusion protein</fullName>
    </submittedName>
</protein>
<evidence type="ECO:0000259" key="14">
    <source>
        <dbReference type="PROSITE" id="PS50122"/>
    </source>
</evidence>
<proteinExistence type="predicted"/>
<dbReference type="PROSITE" id="PS50123">
    <property type="entry name" value="CHER"/>
    <property type="match status" value="1"/>
</dbReference>
<dbReference type="Gene3D" id="1.10.155.10">
    <property type="entry name" value="Chemotaxis receptor methyltransferase CheR, N-terminal domain"/>
    <property type="match status" value="1"/>
</dbReference>
<keyword evidence="11" id="KW-0175">Coiled coil</keyword>
<dbReference type="OrthoDB" id="9816309at2"/>
<feature type="domain" description="PAC" evidence="13">
    <location>
        <begin position="728"/>
        <end position="779"/>
    </location>
</feature>
<dbReference type="GO" id="GO:0032259">
    <property type="term" value="P:methylation"/>
    <property type="evidence" value="ECO:0007669"/>
    <property type="project" value="UniProtKB-KW"/>
</dbReference>
<feature type="region of interest" description="Disordered" evidence="12">
    <location>
        <begin position="1"/>
        <end position="31"/>
    </location>
</feature>
<dbReference type="Gene3D" id="3.30.450.20">
    <property type="entry name" value="PAS domain"/>
    <property type="match status" value="1"/>
</dbReference>
<keyword evidence="4" id="KW-0489">Methyltransferase</keyword>
<keyword evidence="5" id="KW-0808">Transferase</keyword>
<evidence type="ECO:0000256" key="6">
    <source>
        <dbReference type="ARBA" id="ARBA00022691"/>
    </source>
</evidence>
<evidence type="ECO:0000256" key="11">
    <source>
        <dbReference type="SAM" id="Coils"/>
    </source>
</evidence>
<dbReference type="Pfam" id="PF07536">
    <property type="entry name" value="HWE_HK"/>
    <property type="match status" value="1"/>
</dbReference>
<dbReference type="GO" id="GO:0000156">
    <property type="term" value="F:phosphorelay response regulator activity"/>
    <property type="evidence" value="ECO:0007669"/>
    <property type="project" value="InterPro"/>
</dbReference>
<dbReference type="PRINTS" id="PR00996">
    <property type="entry name" value="CHERMTFRASE"/>
</dbReference>
<evidence type="ECO:0000256" key="1">
    <source>
        <dbReference type="ARBA" id="ARBA00000085"/>
    </source>
</evidence>
<dbReference type="GO" id="GO:0008983">
    <property type="term" value="F:protein-glutamate O-methyltransferase activity"/>
    <property type="evidence" value="ECO:0007669"/>
    <property type="project" value="UniProtKB-EC"/>
</dbReference>
<dbReference type="InterPro" id="IPR036804">
    <property type="entry name" value="CheR_N_sf"/>
</dbReference>
<evidence type="ECO:0000313" key="17">
    <source>
        <dbReference type="Proteomes" id="UP000198755"/>
    </source>
</evidence>
<sequence>MSDDPRNETKSQSKEGSGWNPETQSRTGRPVVRVVGIGASAGGLDAFRGLFEHMPSNSGLAFVVILHLPVGRKSMLAEILGRWTKMPVTEAAHNVRLEANIVYVPPPHAIVTLRDGRLHIRMPDPDAPRQYRPIDVFFDSLASALRENAVGVVLSGTGSDGALGLKAIRLFGGLTIAQGVDGTGPQYSEMPEGAIAAGVVDLVAPVEDIPAHILRLAGLPSPDAAPAGVPVEEDHDGRLKLCEVLHKQVGHDFSGYREKTFMRRVQRRMNLTGVKVFRDYIALVEADRGEALLLLRDLLIRVTSFFRDNEAFTVLKNLVMPRLFAGKGPANSVRIWVPGCATGEEAYSLAMLVCEHMDGIEAPPKVQILATDIDEPAIVSARLGRYPESLLQGLSVERKARFFNKVETGYAVSREIRDLCMFSSHSIVRDPPFSRMDMISCRNLLIYMDIDLQSDVIPAFHYSLVPGGILMLGISESTSRHDDLFEPLDKAARIFVRKTVESPRFAFPDPREAASPFRPYTGTRAHRPVEHDGGQRSADAPEPSVFITSTRRLPMGNFFEMIGAARRKLSEYLSSSETAQLRENLTGAQEQLQVLREERETALEELRSANEELRSVNEEFQSTNEELETSKEELQSVNEELHTVNARLTEKVDELDQTNSDLRNLLDSTQIATIFLDRHLIIRSFTPAVSAIYRLIPSDQGRPLSDIVGHIRHSGLADDVNQVLASLQPLERRVTRDDGQAHYLMRILPYRSPDSTVSGVVVTFLDVTTIVEAELHHQLLIEELNHRVRNMLTVVIALATQTLRRVGTLEEFSTTFLGRVHALAASYTLLSAENWSSISLRDLIVEETKPYALQDRANITIDGAEIRLTPAGGLALGMAVHELATNAVKYGALSVPEGIVSISWRVEGEAAKQSLVLNWNERGGPPVAPPSQRGFGTTIIKRGLAHELDGVANIDFRAEGVAAALTIPMGVDVFVKPSC</sequence>
<evidence type="ECO:0000256" key="12">
    <source>
        <dbReference type="SAM" id="MobiDB-lite"/>
    </source>
</evidence>
<feature type="domain" description="CheR-type methyltransferase" evidence="15">
    <location>
        <begin position="240"/>
        <end position="501"/>
    </location>
</feature>
<dbReference type="Gene3D" id="3.40.50.180">
    <property type="entry name" value="Methylesterase CheB, C-terminal domain"/>
    <property type="match status" value="1"/>
</dbReference>
<dbReference type="PROSITE" id="PS50113">
    <property type="entry name" value="PAC"/>
    <property type="match status" value="1"/>
</dbReference>
<evidence type="ECO:0000313" key="16">
    <source>
        <dbReference type="EMBL" id="SFK84873.1"/>
    </source>
</evidence>
<dbReference type="Pfam" id="PF13596">
    <property type="entry name" value="PAS_10"/>
    <property type="match status" value="1"/>
</dbReference>
<dbReference type="SUPFAM" id="SSF55785">
    <property type="entry name" value="PYP-like sensor domain (PAS domain)"/>
    <property type="match status" value="1"/>
</dbReference>
<dbReference type="Pfam" id="PF01339">
    <property type="entry name" value="CheB_methylest"/>
    <property type="match status" value="1"/>
</dbReference>
<dbReference type="RefSeq" id="WP_091686426.1">
    <property type="nucleotide sequence ID" value="NZ_FOSN01000029.1"/>
</dbReference>
<evidence type="ECO:0000256" key="3">
    <source>
        <dbReference type="ARBA" id="ARBA00022553"/>
    </source>
</evidence>
<feature type="active site" evidence="10">
    <location>
        <position position="40"/>
    </location>
</feature>
<evidence type="ECO:0000256" key="5">
    <source>
        <dbReference type="ARBA" id="ARBA00022679"/>
    </source>
</evidence>
<comment type="catalytic activity">
    <reaction evidence="2">
        <text>L-glutamyl-[protein] + S-adenosyl-L-methionine = [protein]-L-glutamate 5-O-methyl ester + S-adenosyl-L-homocysteine</text>
        <dbReference type="Rhea" id="RHEA:24452"/>
        <dbReference type="Rhea" id="RHEA-COMP:10208"/>
        <dbReference type="Rhea" id="RHEA-COMP:10311"/>
        <dbReference type="ChEBI" id="CHEBI:29973"/>
        <dbReference type="ChEBI" id="CHEBI:57856"/>
        <dbReference type="ChEBI" id="CHEBI:59789"/>
        <dbReference type="ChEBI" id="CHEBI:82795"/>
        <dbReference type="EC" id="2.1.1.80"/>
    </reaction>
</comment>
<dbReference type="GO" id="GO:0006935">
    <property type="term" value="P:chemotaxis"/>
    <property type="evidence" value="ECO:0007669"/>
    <property type="project" value="UniProtKB-UniRule"/>
</dbReference>
<keyword evidence="10" id="KW-0145">Chemotaxis</keyword>
<dbReference type="EMBL" id="FOSN01000029">
    <property type="protein sequence ID" value="SFK84873.1"/>
    <property type="molecule type" value="Genomic_DNA"/>
</dbReference>
<evidence type="ECO:0000256" key="9">
    <source>
        <dbReference type="ARBA" id="ARBA00022840"/>
    </source>
</evidence>
<dbReference type="SUPFAM" id="SSF53335">
    <property type="entry name" value="S-adenosyl-L-methionine-dependent methyltransferases"/>
    <property type="match status" value="1"/>
</dbReference>
<dbReference type="SMART" id="SM00911">
    <property type="entry name" value="HWE_HK"/>
    <property type="match status" value="1"/>
</dbReference>
<evidence type="ECO:0000256" key="8">
    <source>
        <dbReference type="ARBA" id="ARBA00022777"/>
    </source>
</evidence>
<dbReference type="Gene3D" id="3.30.565.10">
    <property type="entry name" value="Histidine kinase-like ATPase, C-terminal domain"/>
    <property type="match status" value="1"/>
</dbReference>
<dbReference type="InterPro" id="IPR000673">
    <property type="entry name" value="Sig_transdc_resp-reg_Me-estase"/>
</dbReference>
<dbReference type="SUPFAM" id="SSF47757">
    <property type="entry name" value="Chemotaxis receptor methyltransferase CheR, N-terminal domain"/>
    <property type="match status" value="1"/>
</dbReference>
<comment type="catalytic activity">
    <reaction evidence="1">
        <text>ATP + protein L-histidine = ADP + protein N-phospho-L-histidine.</text>
        <dbReference type="EC" id="2.7.13.3"/>
    </reaction>
</comment>
<dbReference type="PANTHER" id="PTHR24422:SF27">
    <property type="entry name" value="PROTEIN-GLUTAMATE O-METHYLTRANSFERASE"/>
    <property type="match status" value="1"/>
</dbReference>
<dbReference type="InterPro" id="IPR022642">
    <property type="entry name" value="CheR_C"/>
</dbReference>
<dbReference type="GO" id="GO:0004673">
    <property type="term" value="F:protein histidine kinase activity"/>
    <property type="evidence" value="ECO:0007669"/>
    <property type="project" value="UniProtKB-EC"/>
</dbReference>
<evidence type="ECO:0000256" key="10">
    <source>
        <dbReference type="PROSITE-ProRule" id="PRU00050"/>
    </source>
</evidence>
<dbReference type="SMART" id="SM00138">
    <property type="entry name" value="MeTrc"/>
    <property type="match status" value="1"/>
</dbReference>
<feature type="domain" description="CheB-type methylesterase" evidence="14">
    <location>
        <begin position="30"/>
        <end position="214"/>
    </location>
</feature>
<keyword evidence="9" id="KW-0067">ATP-binding</keyword>
<keyword evidence="10" id="KW-0378">Hydrolase</keyword>